<dbReference type="InterPro" id="IPR023214">
    <property type="entry name" value="HAD_sf"/>
</dbReference>
<dbReference type="InterPro" id="IPR023198">
    <property type="entry name" value="PGP-like_dom2"/>
</dbReference>
<dbReference type="RefSeq" id="WP_075764512.1">
    <property type="nucleotide sequence ID" value="NZ_MJIL01000075.1"/>
</dbReference>
<dbReference type="EMBL" id="MJIL01000075">
    <property type="protein sequence ID" value="OLQ75492.1"/>
    <property type="molecule type" value="Genomic_DNA"/>
</dbReference>
<gene>
    <name evidence="1" type="ORF">BIT28_22930</name>
</gene>
<dbReference type="PRINTS" id="PR00413">
    <property type="entry name" value="HADHALOGNASE"/>
</dbReference>
<dbReference type="NCBIfam" id="TIGR01509">
    <property type="entry name" value="HAD-SF-IA-v3"/>
    <property type="match status" value="1"/>
</dbReference>
<protein>
    <submittedName>
        <fullName evidence="1">Haloacid dehalogenase</fullName>
    </submittedName>
</protein>
<dbReference type="Gene3D" id="1.10.150.240">
    <property type="entry name" value="Putative phosphatase, domain 2"/>
    <property type="match status" value="1"/>
</dbReference>
<dbReference type="AlphaFoldDB" id="A0A1Q9GLU4"/>
<dbReference type="SFLD" id="SFLDG01135">
    <property type="entry name" value="C1.5.6:_HAD__Beta-PGM__Phospha"/>
    <property type="match status" value="1"/>
</dbReference>
<dbReference type="SFLD" id="SFLDG01129">
    <property type="entry name" value="C1.5:_HAD__Beta-PGM__Phosphata"/>
    <property type="match status" value="1"/>
</dbReference>
<dbReference type="OrthoDB" id="9800058at2"/>
<name>A0A1Q9GLU4_9GAMM</name>
<proteinExistence type="predicted"/>
<dbReference type="Proteomes" id="UP000186905">
    <property type="component" value="Unassembled WGS sequence"/>
</dbReference>
<accession>A0A1Q9GLU4</accession>
<reference evidence="1 2" key="1">
    <citation type="submission" date="2016-09" db="EMBL/GenBank/DDBJ databases">
        <title>Photobacterium proteolyticum sp. nov. a protease producing bacterium isolated from ocean sediments of Laizhou Bay.</title>
        <authorList>
            <person name="Li Y."/>
        </authorList>
    </citation>
    <scope>NUCLEOTIDE SEQUENCE [LARGE SCALE GENOMIC DNA]</scope>
    <source>
        <strain evidence="1 2">13-12</strain>
    </source>
</reference>
<dbReference type="Gene3D" id="3.40.50.1000">
    <property type="entry name" value="HAD superfamily/HAD-like"/>
    <property type="match status" value="1"/>
</dbReference>
<dbReference type="STRING" id="1903952.BIT28_22930"/>
<dbReference type="SFLD" id="SFLDS00003">
    <property type="entry name" value="Haloacid_Dehalogenase"/>
    <property type="match status" value="1"/>
</dbReference>
<dbReference type="InterPro" id="IPR006439">
    <property type="entry name" value="HAD-SF_hydro_IA"/>
</dbReference>
<evidence type="ECO:0000313" key="1">
    <source>
        <dbReference type="EMBL" id="OLQ75492.1"/>
    </source>
</evidence>
<dbReference type="SUPFAM" id="SSF56784">
    <property type="entry name" value="HAD-like"/>
    <property type="match status" value="1"/>
</dbReference>
<dbReference type="PANTHER" id="PTHR18901:SF38">
    <property type="entry name" value="PSEUDOURIDINE-5'-PHOSPHATASE"/>
    <property type="match status" value="1"/>
</dbReference>
<dbReference type="InterPro" id="IPR041492">
    <property type="entry name" value="HAD_2"/>
</dbReference>
<evidence type="ECO:0000313" key="2">
    <source>
        <dbReference type="Proteomes" id="UP000186905"/>
    </source>
</evidence>
<sequence length="215" mass="23761">MEIQAVLFDMDGLIFDTEGLYKVSWQLAASEQGLVLDDDFYRTFIGVQDAECERRVVAKFGDKLDLERFKRVRNSDFHTRRAQGVAYKPGFDVLFGDLKKKGLKCALVTSSALAEVKHHFNGSDYLAQFDAVITSEDVVNGKPHPDCYRMASEQLDIAPAACLVLEDSNNGMRAGLDAGCKAVMIPDLLQPSDDVAERAHAVLDNLGDVTRLLMA</sequence>
<comment type="caution">
    <text evidence="1">The sequence shown here is derived from an EMBL/GenBank/DDBJ whole genome shotgun (WGS) entry which is preliminary data.</text>
</comment>
<organism evidence="1 2">
    <name type="scientific">Photobacterium proteolyticum</name>
    <dbReference type="NCBI Taxonomy" id="1903952"/>
    <lineage>
        <taxon>Bacteria</taxon>
        <taxon>Pseudomonadati</taxon>
        <taxon>Pseudomonadota</taxon>
        <taxon>Gammaproteobacteria</taxon>
        <taxon>Vibrionales</taxon>
        <taxon>Vibrionaceae</taxon>
        <taxon>Photobacterium</taxon>
    </lineage>
</organism>
<dbReference type="PANTHER" id="PTHR18901">
    <property type="entry name" value="2-DEOXYGLUCOSE-6-PHOSPHATE PHOSPHATASE 2"/>
    <property type="match status" value="1"/>
</dbReference>
<dbReference type="Pfam" id="PF13419">
    <property type="entry name" value="HAD_2"/>
    <property type="match status" value="1"/>
</dbReference>
<dbReference type="InterPro" id="IPR036412">
    <property type="entry name" value="HAD-like_sf"/>
</dbReference>
<keyword evidence="2" id="KW-1185">Reference proteome</keyword>